<reference evidence="1 2" key="1">
    <citation type="journal article" date="2019" name="Commun. Biol.">
        <title>The bagworm genome reveals a unique fibroin gene that provides high tensile strength.</title>
        <authorList>
            <person name="Kono N."/>
            <person name="Nakamura H."/>
            <person name="Ohtoshi R."/>
            <person name="Tomita M."/>
            <person name="Numata K."/>
            <person name="Arakawa K."/>
        </authorList>
    </citation>
    <scope>NUCLEOTIDE SEQUENCE [LARGE SCALE GENOMIC DNA]</scope>
</reference>
<evidence type="ECO:0000313" key="1">
    <source>
        <dbReference type="EMBL" id="GBP79425.1"/>
    </source>
</evidence>
<organism evidence="1 2">
    <name type="scientific">Eumeta variegata</name>
    <name type="common">Bagworm moth</name>
    <name type="synonym">Eumeta japonica</name>
    <dbReference type="NCBI Taxonomy" id="151549"/>
    <lineage>
        <taxon>Eukaryota</taxon>
        <taxon>Metazoa</taxon>
        <taxon>Ecdysozoa</taxon>
        <taxon>Arthropoda</taxon>
        <taxon>Hexapoda</taxon>
        <taxon>Insecta</taxon>
        <taxon>Pterygota</taxon>
        <taxon>Neoptera</taxon>
        <taxon>Endopterygota</taxon>
        <taxon>Lepidoptera</taxon>
        <taxon>Glossata</taxon>
        <taxon>Ditrysia</taxon>
        <taxon>Tineoidea</taxon>
        <taxon>Psychidae</taxon>
        <taxon>Oiketicinae</taxon>
        <taxon>Eumeta</taxon>
    </lineage>
</organism>
<sequence length="92" mass="10532">MTHVLTEFREVALLRNAVAVPNDADLQLSVHVYWLGRGRDMWRPETMPRDYGGARLGLRFSRMGILRERAVHLGPYQGAHAVANPSLNLFRY</sequence>
<dbReference type="Proteomes" id="UP000299102">
    <property type="component" value="Unassembled WGS sequence"/>
</dbReference>
<dbReference type="EMBL" id="BGZK01001414">
    <property type="protein sequence ID" value="GBP79425.1"/>
    <property type="molecule type" value="Genomic_DNA"/>
</dbReference>
<accession>A0A4C1YYL0</accession>
<dbReference type="AlphaFoldDB" id="A0A4C1YYL0"/>
<protein>
    <submittedName>
        <fullName evidence="1">Uncharacterized protein</fullName>
    </submittedName>
</protein>
<keyword evidence="2" id="KW-1185">Reference proteome</keyword>
<name>A0A4C1YYL0_EUMVA</name>
<proteinExistence type="predicted"/>
<evidence type="ECO:0000313" key="2">
    <source>
        <dbReference type="Proteomes" id="UP000299102"/>
    </source>
</evidence>
<gene>
    <name evidence="1" type="ORF">EVAR_48888_1</name>
</gene>
<comment type="caution">
    <text evidence="1">The sequence shown here is derived from an EMBL/GenBank/DDBJ whole genome shotgun (WGS) entry which is preliminary data.</text>
</comment>